<evidence type="ECO:0000256" key="2">
    <source>
        <dbReference type="ARBA" id="ARBA00006971"/>
    </source>
</evidence>
<feature type="region of interest" description="Disordered" evidence="7">
    <location>
        <begin position="1"/>
        <end position="37"/>
    </location>
</feature>
<dbReference type="SMART" id="SM00244">
    <property type="entry name" value="PHB"/>
    <property type="match status" value="1"/>
</dbReference>
<dbReference type="PRINTS" id="PR00721">
    <property type="entry name" value="STOMATIN"/>
</dbReference>
<dbReference type="PANTHER" id="PTHR43327:SF2">
    <property type="entry name" value="MODULATOR OF FTSH PROTEASE HFLK"/>
    <property type="match status" value="1"/>
</dbReference>
<gene>
    <name evidence="9" type="ORF">BTA35_0212875</name>
</gene>
<dbReference type="SUPFAM" id="SSF117892">
    <property type="entry name" value="Band 7/SPFH domain"/>
    <property type="match status" value="1"/>
</dbReference>
<evidence type="ECO:0000256" key="6">
    <source>
        <dbReference type="RuleBase" id="RU364113"/>
    </source>
</evidence>
<dbReference type="STRING" id="966.BTA35_0212875"/>
<feature type="compositionally biased region" description="Basic and acidic residues" evidence="7">
    <location>
        <begin position="8"/>
        <end position="17"/>
    </location>
</feature>
<evidence type="ECO:0000313" key="9">
    <source>
        <dbReference type="EMBL" id="OOV86408.1"/>
    </source>
</evidence>
<sequence>MAWNEPGGNKDDNRDPWGNDNKNGGRNDQGPPDLDEALKKFNDRLGGILGGKKGGSGGNGGSSSGGNSPSPSASFGLLGIILVVAASVWAVAGFYRVDQAERAVVLRFGEYYETVGAGLNWNPALIDTVQTVNVTKVRSLSRRALMLTEDENIVQVNLSVQYRVGSPRDFLLNVRNPEQSLENATDSALRHEVGSSEMNDILTEGREALGQGVRARLQQYLDSYDVGLEVRSVNVESTSAPDEVQAAFDDVIKAREDEQRVKNQAEAYANGIIPEARGKAQRVIEEANGYKEEIIARAEGEADRFVQLLTEYEKAPEVTRDRLYLQTMEEVMANSSKVLVDVDGGNNMMYIPLDKMVGGSASSRSAGMSSTDQSRFSGAAPSLSSDTEIDELADRVLQRLREKSANSNATSTRREGR</sequence>
<comment type="subunit">
    <text evidence="6">HflC and HflK may interact to form a multimeric complex.</text>
</comment>
<comment type="caution">
    <text evidence="9">The sequence shown here is derived from an EMBL/GenBank/DDBJ whole genome shotgun (WGS) entry which is preliminary data.</text>
</comment>
<organism evidence="9 10">
    <name type="scientific">Oceanospirillum linum</name>
    <dbReference type="NCBI Taxonomy" id="966"/>
    <lineage>
        <taxon>Bacteria</taxon>
        <taxon>Pseudomonadati</taxon>
        <taxon>Pseudomonadota</taxon>
        <taxon>Gammaproteobacteria</taxon>
        <taxon>Oceanospirillales</taxon>
        <taxon>Oceanospirillaceae</taxon>
        <taxon>Oceanospirillum</taxon>
    </lineage>
</organism>
<evidence type="ECO:0000259" key="8">
    <source>
        <dbReference type="SMART" id="SM00244"/>
    </source>
</evidence>
<comment type="function">
    <text evidence="6">HflC and HflK could encode or regulate a protease.</text>
</comment>
<dbReference type="PANTHER" id="PTHR43327">
    <property type="entry name" value="STOMATIN-LIKE PROTEIN 2, MITOCHONDRIAL"/>
    <property type="match status" value="1"/>
</dbReference>
<dbReference type="EMBL" id="MTSD02000006">
    <property type="protein sequence ID" value="OOV86408.1"/>
    <property type="molecule type" value="Genomic_DNA"/>
</dbReference>
<protein>
    <recommendedName>
        <fullName evidence="6">Protein HflK</fullName>
    </recommendedName>
</protein>
<feature type="compositionally biased region" description="Low complexity" evidence="7">
    <location>
        <begin position="360"/>
        <end position="370"/>
    </location>
</feature>
<dbReference type="RefSeq" id="WP_078320223.1">
    <property type="nucleotide sequence ID" value="NZ_FXTS01000007.1"/>
</dbReference>
<dbReference type="Pfam" id="PF12221">
    <property type="entry name" value="HflK_N"/>
    <property type="match status" value="1"/>
</dbReference>
<evidence type="ECO:0000256" key="3">
    <source>
        <dbReference type="ARBA" id="ARBA00022692"/>
    </source>
</evidence>
<accession>A0A1T1H984</accession>
<dbReference type="CDD" id="cd03404">
    <property type="entry name" value="SPFH_HflK"/>
    <property type="match status" value="1"/>
</dbReference>
<evidence type="ECO:0000313" key="10">
    <source>
        <dbReference type="Proteomes" id="UP000190064"/>
    </source>
</evidence>
<evidence type="ECO:0000256" key="7">
    <source>
        <dbReference type="SAM" id="MobiDB-lite"/>
    </source>
</evidence>
<dbReference type="NCBIfam" id="TIGR01933">
    <property type="entry name" value="hflK"/>
    <property type="match status" value="1"/>
</dbReference>
<dbReference type="InterPro" id="IPR036013">
    <property type="entry name" value="Band_7/SPFH_dom_sf"/>
</dbReference>
<feature type="domain" description="Band 7" evidence="8">
    <location>
        <begin position="92"/>
        <end position="252"/>
    </location>
</feature>
<dbReference type="Gene3D" id="3.30.479.30">
    <property type="entry name" value="Band 7 domain"/>
    <property type="match status" value="1"/>
</dbReference>
<feature type="compositionally biased region" description="Polar residues" evidence="7">
    <location>
        <begin position="371"/>
        <end position="386"/>
    </location>
</feature>
<dbReference type="GO" id="GO:0016020">
    <property type="term" value="C:membrane"/>
    <property type="evidence" value="ECO:0007669"/>
    <property type="project" value="UniProtKB-SubCell"/>
</dbReference>
<dbReference type="InterPro" id="IPR010201">
    <property type="entry name" value="HflK"/>
</dbReference>
<keyword evidence="4 6" id="KW-1133">Transmembrane helix</keyword>
<name>A0A1T1H984_OCELI</name>
<dbReference type="InterPro" id="IPR050710">
    <property type="entry name" value="Band7/mec-2_domain"/>
</dbReference>
<dbReference type="InterPro" id="IPR020980">
    <property type="entry name" value="Membrane_HflK_N"/>
</dbReference>
<dbReference type="Proteomes" id="UP000190064">
    <property type="component" value="Unassembled WGS sequence"/>
</dbReference>
<comment type="similarity">
    <text evidence="2 6">Belongs to the band 7/mec-2 family. HflK subfamily.</text>
</comment>
<evidence type="ECO:0000256" key="5">
    <source>
        <dbReference type="ARBA" id="ARBA00023136"/>
    </source>
</evidence>
<comment type="subcellular location">
    <subcellularLocation>
        <location evidence="1">Membrane</location>
        <topology evidence="1">Single-pass membrane protein</topology>
    </subcellularLocation>
</comment>
<dbReference type="InterPro" id="IPR001107">
    <property type="entry name" value="Band_7"/>
</dbReference>
<keyword evidence="10" id="KW-1185">Reference proteome</keyword>
<keyword evidence="3 6" id="KW-0812">Transmembrane</keyword>
<dbReference type="Pfam" id="PF01145">
    <property type="entry name" value="Band_7"/>
    <property type="match status" value="1"/>
</dbReference>
<evidence type="ECO:0000256" key="4">
    <source>
        <dbReference type="ARBA" id="ARBA00022989"/>
    </source>
</evidence>
<proteinExistence type="inferred from homology"/>
<reference evidence="9" key="1">
    <citation type="submission" date="2017-02" db="EMBL/GenBank/DDBJ databases">
        <title>Draft Genome Sequence of the Salt Water Bacterium Oceanospirillum linum ATCC 11336.</title>
        <authorList>
            <person name="Trachtenberg A.M."/>
            <person name="Carney J.G."/>
            <person name="Linnane J.D."/>
            <person name="Rheaume B.A."/>
            <person name="Pitts N.L."/>
            <person name="Mykles D.L."/>
            <person name="Maclea K.S."/>
        </authorList>
    </citation>
    <scope>NUCLEOTIDE SEQUENCE [LARGE SCALE GENOMIC DNA]</scope>
    <source>
        <strain evidence="9">ATCC 11336</strain>
    </source>
</reference>
<feature type="transmembrane region" description="Helical" evidence="6">
    <location>
        <begin position="75"/>
        <end position="97"/>
    </location>
</feature>
<dbReference type="AlphaFoldDB" id="A0A1T1H984"/>
<feature type="region of interest" description="Disordered" evidence="7">
    <location>
        <begin position="360"/>
        <end position="391"/>
    </location>
</feature>
<keyword evidence="5 6" id="KW-0472">Membrane</keyword>
<dbReference type="InterPro" id="IPR001972">
    <property type="entry name" value="Stomatin_HflK_fam"/>
</dbReference>
<evidence type="ECO:0000256" key="1">
    <source>
        <dbReference type="ARBA" id="ARBA00004167"/>
    </source>
</evidence>